<dbReference type="PANTHER" id="PTHR42085">
    <property type="entry name" value="F-BOX DOMAIN-CONTAINING PROTEIN"/>
    <property type="match status" value="1"/>
</dbReference>
<dbReference type="STRING" id="1231657.A0A1Y1ZSK7"/>
<reference evidence="1 2" key="1">
    <citation type="submission" date="2016-07" db="EMBL/GenBank/DDBJ databases">
        <title>Pervasive Adenine N6-methylation of Active Genes in Fungi.</title>
        <authorList>
            <consortium name="DOE Joint Genome Institute"/>
            <person name="Mondo S.J."/>
            <person name="Dannebaum R.O."/>
            <person name="Kuo R.C."/>
            <person name="Labutti K."/>
            <person name="Haridas S."/>
            <person name="Kuo A."/>
            <person name="Salamov A."/>
            <person name="Ahrendt S.R."/>
            <person name="Lipzen A."/>
            <person name="Sullivan W."/>
            <person name="Andreopoulos W.B."/>
            <person name="Clum A."/>
            <person name="Lindquist E."/>
            <person name="Daum C."/>
            <person name="Ramamoorthy G.K."/>
            <person name="Gryganskyi A."/>
            <person name="Culley D."/>
            <person name="Magnuson J.K."/>
            <person name="James T.Y."/>
            <person name="O'Malley M.A."/>
            <person name="Stajich J.E."/>
            <person name="Spatafora J.W."/>
            <person name="Visel A."/>
            <person name="Grigoriev I.V."/>
        </authorList>
    </citation>
    <scope>NUCLEOTIDE SEQUENCE [LARGE SCALE GENOMIC DNA]</scope>
    <source>
        <strain evidence="1 2">CBS 115471</strain>
    </source>
</reference>
<protein>
    <submittedName>
        <fullName evidence="1">Uncharacterized protein</fullName>
    </submittedName>
</protein>
<comment type="caution">
    <text evidence="1">The sequence shown here is derived from an EMBL/GenBank/DDBJ whole genome shotgun (WGS) entry which is preliminary data.</text>
</comment>
<dbReference type="InterPro" id="IPR038883">
    <property type="entry name" value="AN11006-like"/>
</dbReference>
<dbReference type="AlphaFoldDB" id="A0A1Y1ZSK7"/>
<accession>A0A1Y1ZSK7</accession>
<proteinExistence type="predicted"/>
<name>A0A1Y1ZSK7_9PLEO</name>
<keyword evidence="2" id="KW-1185">Reference proteome</keyword>
<dbReference type="Proteomes" id="UP000193144">
    <property type="component" value="Unassembled WGS sequence"/>
</dbReference>
<organism evidence="1 2">
    <name type="scientific">Clohesyomyces aquaticus</name>
    <dbReference type="NCBI Taxonomy" id="1231657"/>
    <lineage>
        <taxon>Eukaryota</taxon>
        <taxon>Fungi</taxon>
        <taxon>Dikarya</taxon>
        <taxon>Ascomycota</taxon>
        <taxon>Pezizomycotina</taxon>
        <taxon>Dothideomycetes</taxon>
        <taxon>Pleosporomycetidae</taxon>
        <taxon>Pleosporales</taxon>
        <taxon>Lindgomycetaceae</taxon>
        <taxon>Clohesyomyces</taxon>
    </lineage>
</organism>
<dbReference type="OrthoDB" id="288942at2759"/>
<evidence type="ECO:0000313" key="1">
    <source>
        <dbReference type="EMBL" id="ORY13233.1"/>
    </source>
</evidence>
<gene>
    <name evidence="1" type="ORF">BCR34DRAFT_562273</name>
</gene>
<dbReference type="EMBL" id="MCFA01000043">
    <property type="protein sequence ID" value="ORY13233.1"/>
    <property type="molecule type" value="Genomic_DNA"/>
</dbReference>
<dbReference type="PANTHER" id="PTHR42085:SF4">
    <property type="entry name" value="F-BOX DOMAIN-CONTAINING PROTEIN"/>
    <property type="match status" value="1"/>
</dbReference>
<sequence>MSKASKKRHPRATAARAIRRSLGEISPETSHPQTQSPLFSALPSEIRNMIFEFAICEIEDKSRSLSKYRGYGKVYPVPYYRPGHFYETTIETALLRACRLIYYETQAIPMKSATHHICPDALRVVDHPLFHLPKRQAEILYHLHHIVIQSWDLRLVSLAWKKITWTFRPTLFGFEQDLHRLLDGVSALREFTFPISCQEVNIEFEHQLVPVPQGEQEGPSKQKLVAACSEFSLTRSDGTGIPLDHVLEYEWSSAQRHIGDDPIKFNVIRLRWRSEVPPRKYAHLDHLDCLSCSSMKIISSLPVARAATLL</sequence>
<evidence type="ECO:0000313" key="2">
    <source>
        <dbReference type="Proteomes" id="UP000193144"/>
    </source>
</evidence>